<dbReference type="AlphaFoldDB" id="A0AAU7QU67"/>
<dbReference type="Pfam" id="PF01632">
    <property type="entry name" value="Ribosomal_L35p"/>
    <property type="match status" value="1"/>
</dbReference>
<reference evidence="6" key="1">
    <citation type="submission" date="2024-06" db="EMBL/GenBank/DDBJ databases">
        <title>Diversity, functionality, and evolutionary history of bacterial symbionts in false click beetles (Coleoptera, Throscidae).</title>
        <authorList>
            <person name="Wierz J.C."/>
            <person name="Malm H."/>
            <person name="Kaltenpoth M."/>
            <person name="Engl T."/>
        </authorList>
    </citation>
    <scope>NUCLEOTIDE SEQUENCE</scope>
    <source>
        <strain evidence="6">AspAUS03</strain>
    </source>
</reference>
<gene>
    <name evidence="4" type="primary">rpmI</name>
    <name evidence="6" type="ORF">ABPD24_00845</name>
</gene>
<dbReference type="GO" id="GO:0006412">
    <property type="term" value="P:translation"/>
    <property type="evidence" value="ECO:0007669"/>
    <property type="project" value="UniProtKB-UniRule"/>
</dbReference>
<organism evidence="6">
    <name type="scientific">Candidatus Shikimatogenerans sp. AspAUS03</name>
    <dbReference type="NCBI Taxonomy" id="3158563"/>
    <lineage>
        <taxon>Bacteria</taxon>
        <taxon>Pseudomonadati</taxon>
        <taxon>Bacteroidota</taxon>
        <taxon>Flavobacteriia</taxon>
        <taxon>Flavobacteriales</taxon>
        <taxon>Candidatus Shikimatogenerans</taxon>
    </lineage>
</organism>
<dbReference type="InterPro" id="IPR018265">
    <property type="entry name" value="Ribosomal_bL35_CS"/>
</dbReference>
<evidence type="ECO:0000256" key="4">
    <source>
        <dbReference type="HAMAP-Rule" id="MF_00514"/>
    </source>
</evidence>
<evidence type="ECO:0000313" key="6">
    <source>
        <dbReference type="EMBL" id="XBT18846.1"/>
    </source>
</evidence>
<accession>A0AAU7QU67</accession>
<dbReference type="SUPFAM" id="SSF143034">
    <property type="entry name" value="L35p-like"/>
    <property type="match status" value="1"/>
</dbReference>
<dbReference type="GO" id="GO:0005840">
    <property type="term" value="C:ribosome"/>
    <property type="evidence" value="ECO:0007669"/>
    <property type="project" value="UniProtKB-KW"/>
</dbReference>
<evidence type="ECO:0000256" key="1">
    <source>
        <dbReference type="ARBA" id="ARBA00006598"/>
    </source>
</evidence>
<dbReference type="Gene3D" id="4.10.410.60">
    <property type="match status" value="1"/>
</dbReference>
<sequence>MKYKLKSKKSLLKRIKIISKFKIKHKCSNKNHILTKKTKKRKKRLLKLKFFNKKNIFIIRKLLLF</sequence>
<dbReference type="InterPro" id="IPR021137">
    <property type="entry name" value="Ribosomal_bL35-like"/>
</dbReference>
<keyword evidence="3 4" id="KW-0687">Ribonucleoprotein</keyword>
<dbReference type="EMBL" id="CP157897">
    <property type="protein sequence ID" value="XBT18846.1"/>
    <property type="molecule type" value="Genomic_DNA"/>
</dbReference>
<evidence type="ECO:0000256" key="3">
    <source>
        <dbReference type="ARBA" id="ARBA00023274"/>
    </source>
</evidence>
<dbReference type="InterPro" id="IPR001706">
    <property type="entry name" value="Ribosomal_bL35"/>
</dbReference>
<dbReference type="GO" id="GO:1990904">
    <property type="term" value="C:ribonucleoprotein complex"/>
    <property type="evidence" value="ECO:0007669"/>
    <property type="project" value="UniProtKB-KW"/>
</dbReference>
<name>A0AAU7QU67_9FLAO</name>
<dbReference type="PRINTS" id="PR00064">
    <property type="entry name" value="RIBOSOMALL35"/>
</dbReference>
<keyword evidence="2 4" id="KW-0689">Ribosomal protein</keyword>
<protein>
    <recommendedName>
        <fullName evidence="4">Large ribosomal subunit protein bL35</fullName>
    </recommendedName>
</protein>
<evidence type="ECO:0000256" key="5">
    <source>
        <dbReference type="RuleBase" id="RU000568"/>
    </source>
</evidence>
<dbReference type="GO" id="GO:0003735">
    <property type="term" value="F:structural constituent of ribosome"/>
    <property type="evidence" value="ECO:0007669"/>
    <property type="project" value="InterPro"/>
</dbReference>
<dbReference type="InterPro" id="IPR037229">
    <property type="entry name" value="Ribosomal_bL35_sf"/>
</dbReference>
<dbReference type="PROSITE" id="PS00936">
    <property type="entry name" value="RIBOSOMAL_L35"/>
    <property type="match status" value="1"/>
</dbReference>
<comment type="similarity">
    <text evidence="1 4 5">Belongs to the bacterial ribosomal protein bL35 family.</text>
</comment>
<dbReference type="HAMAP" id="MF_00514">
    <property type="entry name" value="Ribosomal_bL35"/>
    <property type="match status" value="1"/>
</dbReference>
<evidence type="ECO:0000256" key="2">
    <source>
        <dbReference type="ARBA" id="ARBA00022980"/>
    </source>
</evidence>
<proteinExistence type="inferred from homology"/>